<gene>
    <name evidence="2" type="ORF">GCM10010123_23140</name>
</gene>
<dbReference type="CDD" id="cd09731">
    <property type="entry name" value="Cse2_I-E"/>
    <property type="match status" value="1"/>
</dbReference>
<dbReference type="RefSeq" id="WP_189170086.1">
    <property type="nucleotide sequence ID" value="NZ_BMQB01000004.1"/>
</dbReference>
<dbReference type="Gene3D" id="1.10.520.40">
    <property type="entry name" value="CRISPR-associated protein Cse2"/>
    <property type="match status" value="1"/>
</dbReference>
<dbReference type="NCBIfam" id="TIGR02548">
    <property type="entry name" value="casB_cse2"/>
    <property type="match status" value="1"/>
</dbReference>
<organism evidence="2 3">
    <name type="scientific">Pilimelia anulata</name>
    <dbReference type="NCBI Taxonomy" id="53371"/>
    <lineage>
        <taxon>Bacteria</taxon>
        <taxon>Bacillati</taxon>
        <taxon>Actinomycetota</taxon>
        <taxon>Actinomycetes</taxon>
        <taxon>Micromonosporales</taxon>
        <taxon>Micromonosporaceae</taxon>
        <taxon>Pilimelia</taxon>
    </lineage>
</organism>
<evidence type="ECO:0000256" key="1">
    <source>
        <dbReference type="SAM" id="MobiDB-lite"/>
    </source>
</evidence>
<accession>A0A8J3BAB1</accession>
<sequence length="182" mass="20160">MSDRAIDNRPYWRRHEGERPPGADLAALRRGLGRAAGSVPQLWSYYTTLTDEGERTGTLAAEHSALCLYAVHQQAQERPMHSRGVGFGAALRRLRADDSVSAEAVDRRFTAAATATSLDELVGHLRGLVTQLRGIRQPLDYDRLFGDLVAWQDLGGAAGVRRRWGIDYFPGFADRPRVEESA</sequence>
<dbReference type="InterPro" id="IPR013382">
    <property type="entry name" value="CRISPR-assoc_prot_Cse2"/>
</dbReference>
<dbReference type="InterPro" id="IPR038287">
    <property type="entry name" value="Cse2_sf"/>
</dbReference>
<dbReference type="Proteomes" id="UP000649739">
    <property type="component" value="Unassembled WGS sequence"/>
</dbReference>
<dbReference type="EMBL" id="BMQB01000004">
    <property type="protein sequence ID" value="GGJ92619.1"/>
    <property type="molecule type" value="Genomic_DNA"/>
</dbReference>
<evidence type="ECO:0000313" key="2">
    <source>
        <dbReference type="EMBL" id="GGJ92619.1"/>
    </source>
</evidence>
<keyword evidence="3" id="KW-1185">Reference proteome</keyword>
<reference evidence="2" key="2">
    <citation type="submission" date="2020-09" db="EMBL/GenBank/DDBJ databases">
        <authorList>
            <person name="Sun Q."/>
            <person name="Ohkuma M."/>
        </authorList>
    </citation>
    <scope>NUCLEOTIDE SEQUENCE</scope>
    <source>
        <strain evidence="2">JCM 3090</strain>
    </source>
</reference>
<protein>
    <recommendedName>
        <fullName evidence="4">Type I-E CRISPR-associated protein Cse2/CasB</fullName>
    </recommendedName>
</protein>
<dbReference type="AlphaFoldDB" id="A0A8J3BAB1"/>
<name>A0A8J3BAB1_9ACTN</name>
<evidence type="ECO:0008006" key="4">
    <source>
        <dbReference type="Google" id="ProtNLM"/>
    </source>
</evidence>
<comment type="caution">
    <text evidence="2">The sequence shown here is derived from an EMBL/GenBank/DDBJ whole genome shotgun (WGS) entry which is preliminary data.</text>
</comment>
<dbReference type="Pfam" id="PF09485">
    <property type="entry name" value="CRISPR_Cse2"/>
    <property type="match status" value="1"/>
</dbReference>
<feature type="region of interest" description="Disordered" evidence="1">
    <location>
        <begin position="1"/>
        <end position="20"/>
    </location>
</feature>
<reference evidence="2" key="1">
    <citation type="journal article" date="2014" name="Int. J. Syst. Evol. Microbiol.">
        <title>Complete genome sequence of Corynebacterium casei LMG S-19264T (=DSM 44701T), isolated from a smear-ripened cheese.</title>
        <authorList>
            <consortium name="US DOE Joint Genome Institute (JGI-PGF)"/>
            <person name="Walter F."/>
            <person name="Albersmeier A."/>
            <person name="Kalinowski J."/>
            <person name="Ruckert C."/>
        </authorList>
    </citation>
    <scope>NUCLEOTIDE SEQUENCE</scope>
    <source>
        <strain evidence="2">JCM 3090</strain>
    </source>
</reference>
<proteinExistence type="predicted"/>
<evidence type="ECO:0000313" key="3">
    <source>
        <dbReference type="Proteomes" id="UP000649739"/>
    </source>
</evidence>